<keyword evidence="2 5" id="KW-0812">Transmembrane</keyword>
<evidence type="ECO:0000313" key="8">
    <source>
        <dbReference type="Proteomes" id="UP000033618"/>
    </source>
</evidence>
<dbReference type="RefSeq" id="WP_024902203.1">
    <property type="nucleotide sequence ID" value="NZ_CADFGU010000001.1"/>
</dbReference>
<comment type="similarity">
    <text evidence="5 6">Belongs to the complex I subunit 1 family.</text>
</comment>
<dbReference type="EC" id="7.1.1.-" evidence="5"/>
<keyword evidence="7" id="KW-0560">Oxidoreductase</keyword>
<dbReference type="STRING" id="28092.WM40_11140"/>
<keyword evidence="5 7" id="KW-0830">Ubiquinone</keyword>
<dbReference type="InterPro" id="IPR001694">
    <property type="entry name" value="NADH_UbQ_OxRdtase_su1/FPO"/>
</dbReference>
<dbReference type="EMBL" id="LAQU01000009">
    <property type="protein sequence ID" value="KKB63549.1"/>
    <property type="molecule type" value="Genomic_DNA"/>
</dbReference>
<comment type="subunit">
    <text evidence="5">NDH-1 is composed of 14 different subunits. Subunits NuoA, H, J, K, L, M, N constitute the membrane sector of the complex.</text>
</comment>
<dbReference type="PATRIC" id="fig|28092.6.peg.2620"/>
<dbReference type="GO" id="GO:0009060">
    <property type="term" value="P:aerobic respiration"/>
    <property type="evidence" value="ECO:0007669"/>
    <property type="project" value="TreeGrafter"/>
</dbReference>
<organism evidence="7 8">
    <name type="scientific">Robbsia andropogonis</name>
    <dbReference type="NCBI Taxonomy" id="28092"/>
    <lineage>
        <taxon>Bacteria</taxon>
        <taxon>Pseudomonadati</taxon>
        <taxon>Pseudomonadota</taxon>
        <taxon>Betaproteobacteria</taxon>
        <taxon>Burkholderiales</taxon>
        <taxon>Burkholderiaceae</taxon>
        <taxon>Robbsia</taxon>
    </lineage>
</organism>
<accession>A0A0F5K114</accession>
<feature type="transmembrane region" description="Helical" evidence="5">
    <location>
        <begin position="91"/>
        <end position="113"/>
    </location>
</feature>
<dbReference type="OrthoDB" id="9803734at2"/>
<evidence type="ECO:0000256" key="3">
    <source>
        <dbReference type="ARBA" id="ARBA00022989"/>
    </source>
</evidence>
<feature type="transmembrane region" description="Helical" evidence="5">
    <location>
        <begin position="253"/>
        <end position="278"/>
    </location>
</feature>
<evidence type="ECO:0000256" key="1">
    <source>
        <dbReference type="ARBA" id="ARBA00004141"/>
    </source>
</evidence>
<comment type="catalytic activity">
    <reaction evidence="5">
        <text>a quinone + NADH + 5 H(+)(in) = a quinol + NAD(+) + 4 H(+)(out)</text>
        <dbReference type="Rhea" id="RHEA:57888"/>
        <dbReference type="ChEBI" id="CHEBI:15378"/>
        <dbReference type="ChEBI" id="CHEBI:24646"/>
        <dbReference type="ChEBI" id="CHEBI:57540"/>
        <dbReference type="ChEBI" id="CHEBI:57945"/>
        <dbReference type="ChEBI" id="CHEBI:132124"/>
    </reaction>
</comment>
<keyword evidence="5" id="KW-0874">Quinone</keyword>
<dbReference type="HAMAP" id="MF_01350">
    <property type="entry name" value="NDH1_NuoH"/>
    <property type="match status" value="1"/>
</dbReference>
<evidence type="ECO:0000256" key="2">
    <source>
        <dbReference type="ARBA" id="ARBA00022692"/>
    </source>
</evidence>
<keyword evidence="5" id="KW-1003">Cell membrane</keyword>
<feature type="transmembrane region" description="Helical" evidence="5">
    <location>
        <begin position="331"/>
        <end position="353"/>
    </location>
</feature>
<dbReference type="Proteomes" id="UP000033618">
    <property type="component" value="Unassembled WGS sequence"/>
</dbReference>
<dbReference type="NCBIfam" id="NF004742">
    <property type="entry name" value="PRK06076.1-3"/>
    <property type="match status" value="1"/>
</dbReference>
<feature type="transmembrane region" description="Helical" evidence="5">
    <location>
        <begin position="168"/>
        <end position="187"/>
    </location>
</feature>
<evidence type="ECO:0000256" key="5">
    <source>
        <dbReference type="HAMAP-Rule" id="MF_01350"/>
    </source>
</evidence>
<feature type="transmembrane region" description="Helical" evidence="5">
    <location>
        <begin position="290"/>
        <end position="311"/>
    </location>
</feature>
<keyword evidence="4 5" id="KW-0472">Membrane</keyword>
<gene>
    <name evidence="5" type="primary">nuoH</name>
    <name evidence="7" type="ORF">WM40_11140</name>
</gene>
<comment type="caution">
    <text evidence="7">The sequence shown here is derived from an EMBL/GenBank/DDBJ whole genome shotgun (WGS) entry which is preliminary data.</text>
</comment>
<dbReference type="PANTHER" id="PTHR11432:SF3">
    <property type="entry name" value="NADH-UBIQUINONE OXIDOREDUCTASE CHAIN 1"/>
    <property type="match status" value="1"/>
</dbReference>
<keyword evidence="5" id="KW-1278">Translocase</keyword>
<name>A0A0F5K114_9BURK</name>
<feature type="transmembrane region" description="Helical" evidence="5">
    <location>
        <begin position="125"/>
        <end position="147"/>
    </location>
</feature>
<proteinExistence type="inferred from homology"/>
<dbReference type="GO" id="GO:0016655">
    <property type="term" value="F:oxidoreductase activity, acting on NAD(P)H, quinone or similar compound as acceptor"/>
    <property type="evidence" value="ECO:0007669"/>
    <property type="project" value="UniProtKB-UniRule"/>
</dbReference>
<evidence type="ECO:0000313" key="7">
    <source>
        <dbReference type="EMBL" id="KKB63549.1"/>
    </source>
</evidence>
<evidence type="ECO:0000256" key="6">
    <source>
        <dbReference type="RuleBase" id="RU000471"/>
    </source>
</evidence>
<reference evidence="7 8" key="1">
    <citation type="submission" date="2015-03" db="EMBL/GenBank/DDBJ databases">
        <title>Draft Genome Sequence of Burkholderia andropogonis type strain ICMP2807, isolated from Sorghum bicolor.</title>
        <authorList>
            <person name="Lopes-Santos L."/>
            <person name="Castro D.B."/>
            <person name="Ottoboni L.M."/>
            <person name="Park D."/>
            <person name="Weirc B.S."/>
            <person name="Destefano S.A."/>
        </authorList>
    </citation>
    <scope>NUCLEOTIDE SEQUENCE [LARGE SCALE GENOMIC DNA]</scope>
    <source>
        <strain evidence="7 8">ICMP2807</strain>
    </source>
</reference>
<keyword evidence="8" id="KW-1185">Reference proteome</keyword>
<keyword evidence="3 5" id="KW-1133">Transmembrane helix</keyword>
<sequence>MSLFDTINTAGLGVFGVAWPTIWALVRIVVLSVVLLLCVAYLVLWERKLIGWIHVRLGPNRNGPGGMFQTIADVLKLILKEVITPAQATPWLYLLAPIMVVMPAFAVWAVIPFQPAAVLGNINAGLLYAMAISSIGVYGVILAGWASNSKYAFLGAMRASAQMVSYEVSMGLALVTVLMVTGSLNLSDIVTQQTQGRFASHGLNFLSWNWLPLLPMFIVYFISGLAETNRHPFDVVEGESEIVAGHMVEYSGIVFALFFLAEYLNMIVISALTATMFLGGWNAPFGFLEFIPGAFWLVLKVFMLLSVFVWVRGTFPRYRYDQIMRLGWKVFLPLCLIWVIVTGCWIMSPLNIWN</sequence>
<dbReference type="NCBIfam" id="NF004741">
    <property type="entry name" value="PRK06076.1-2"/>
    <property type="match status" value="1"/>
</dbReference>
<dbReference type="AlphaFoldDB" id="A0A0F5K114"/>
<comment type="function">
    <text evidence="5">NDH-1 shuttles electrons from NADH, via FMN and iron-sulfur (Fe-S) centers, to quinones in the respiratory chain. The immediate electron acceptor for the enzyme in this species is believed to be ubiquinone. Couples the redox reaction to proton translocation (for every two electrons transferred, four hydrogen ions are translocated across the cytoplasmic membrane), and thus conserves the redox energy in a proton gradient. This subunit may bind ubiquinone.</text>
</comment>
<dbReference type="InterPro" id="IPR018086">
    <property type="entry name" value="NADH_UbQ_OxRdtase_su1_CS"/>
</dbReference>
<dbReference type="GO" id="GO:0005886">
    <property type="term" value="C:plasma membrane"/>
    <property type="evidence" value="ECO:0007669"/>
    <property type="project" value="UniProtKB-SubCell"/>
</dbReference>
<dbReference type="PROSITE" id="PS00668">
    <property type="entry name" value="COMPLEX1_ND1_2"/>
    <property type="match status" value="1"/>
</dbReference>
<dbReference type="GO" id="GO:0003954">
    <property type="term" value="F:NADH dehydrogenase activity"/>
    <property type="evidence" value="ECO:0007669"/>
    <property type="project" value="TreeGrafter"/>
</dbReference>
<comment type="subcellular location">
    <subcellularLocation>
        <location evidence="5 6">Cell membrane</location>
        <topology evidence="5 6">Multi-pass membrane protein</topology>
    </subcellularLocation>
    <subcellularLocation>
        <location evidence="1">Membrane</location>
        <topology evidence="1">Multi-pass membrane protein</topology>
    </subcellularLocation>
</comment>
<dbReference type="PANTHER" id="PTHR11432">
    <property type="entry name" value="NADH DEHYDROGENASE SUBUNIT 1"/>
    <property type="match status" value="1"/>
</dbReference>
<feature type="transmembrane region" description="Helical" evidence="5">
    <location>
        <begin position="207"/>
        <end position="226"/>
    </location>
</feature>
<feature type="transmembrane region" description="Helical" evidence="5">
    <location>
        <begin position="22"/>
        <end position="44"/>
    </location>
</feature>
<evidence type="ECO:0000256" key="4">
    <source>
        <dbReference type="ARBA" id="ARBA00023136"/>
    </source>
</evidence>
<protein>
    <recommendedName>
        <fullName evidence="5">NADH-quinone oxidoreductase subunit H</fullName>
        <ecNumber evidence="5">7.1.1.-</ecNumber>
    </recommendedName>
    <alternativeName>
        <fullName evidence="5">NADH dehydrogenase I subunit H</fullName>
    </alternativeName>
    <alternativeName>
        <fullName evidence="5">NDH-1 subunit H</fullName>
    </alternativeName>
</protein>
<dbReference type="GO" id="GO:0048038">
    <property type="term" value="F:quinone binding"/>
    <property type="evidence" value="ECO:0007669"/>
    <property type="project" value="UniProtKB-KW"/>
</dbReference>
<keyword evidence="5 6" id="KW-0520">NAD</keyword>
<dbReference type="Pfam" id="PF00146">
    <property type="entry name" value="NADHdh"/>
    <property type="match status" value="1"/>
</dbReference>